<feature type="chain" id="PRO_5020249542" description="DUF1735 domain-containing protein" evidence="1">
    <location>
        <begin position="23"/>
        <end position="127"/>
    </location>
</feature>
<dbReference type="RefSeq" id="WP_131961699.1">
    <property type="nucleotide sequence ID" value="NZ_SMFL01000015.1"/>
</dbReference>
<dbReference type="PROSITE" id="PS51257">
    <property type="entry name" value="PROKAR_LIPOPROTEIN"/>
    <property type="match status" value="1"/>
</dbReference>
<proteinExistence type="predicted"/>
<protein>
    <recommendedName>
        <fullName evidence="4">DUF1735 domain-containing protein</fullName>
    </recommendedName>
</protein>
<organism evidence="2 3">
    <name type="scientific">Dyadobacter psychrotolerans</name>
    <dbReference type="NCBI Taxonomy" id="2541721"/>
    <lineage>
        <taxon>Bacteria</taxon>
        <taxon>Pseudomonadati</taxon>
        <taxon>Bacteroidota</taxon>
        <taxon>Cytophagia</taxon>
        <taxon>Cytophagales</taxon>
        <taxon>Spirosomataceae</taxon>
        <taxon>Dyadobacter</taxon>
    </lineage>
</organism>
<comment type="caution">
    <text evidence="2">The sequence shown here is derived from an EMBL/GenBank/DDBJ whole genome shotgun (WGS) entry which is preliminary data.</text>
</comment>
<accession>A0A4R5DC96</accession>
<evidence type="ECO:0000256" key="1">
    <source>
        <dbReference type="SAM" id="SignalP"/>
    </source>
</evidence>
<dbReference type="AlphaFoldDB" id="A0A4R5DC96"/>
<feature type="signal peptide" evidence="1">
    <location>
        <begin position="1"/>
        <end position="22"/>
    </location>
</feature>
<name>A0A4R5DC96_9BACT</name>
<evidence type="ECO:0008006" key="4">
    <source>
        <dbReference type="Google" id="ProtNLM"/>
    </source>
</evidence>
<reference evidence="2 3" key="1">
    <citation type="submission" date="2019-03" db="EMBL/GenBank/DDBJ databases">
        <title>Dyadobacter AR-3-6 sp. nov., isolated from arctic soil.</title>
        <authorList>
            <person name="Chaudhary D.K."/>
        </authorList>
    </citation>
    <scope>NUCLEOTIDE SEQUENCE [LARGE SCALE GENOMIC DNA]</scope>
    <source>
        <strain evidence="2 3">AR-3-6</strain>
    </source>
</reference>
<keyword evidence="3" id="KW-1185">Reference proteome</keyword>
<evidence type="ECO:0000313" key="3">
    <source>
        <dbReference type="Proteomes" id="UP000294850"/>
    </source>
</evidence>
<evidence type="ECO:0000313" key="2">
    <source>
        <dbReference type="EMBL" id="TDE10577.1"/>
    </source>
</evidence>
<sequence>MRRLLWKATMLLCLVGGFIACKNPDFEPAESFDFEVVRPNRDSLFVVSTTKSPFSMRINLEGNLSHIAALSWSSDSIFVINGGIGIPAGRFTSPLISSEDYTDKVFVMYKALSDSTRGNLKIKVTVQ</sequence>
<dbReference type="EMBL" id="SMFL01000015">
    <property type="protein sequence ID" value="TDE10577.1"/>
    <property type="molecule type" value="Genomic_DNA"/>
</dbReference>
<gene>
    <name evidence="2" type="ORF">E0F88_28275</name>
</gene>
<dbReference type="Proteomes" id="UP000294850">
    <property type="component" value="Unassembled WGS sequence"/>
</dbReference>
<keyword evidence="1" id="KW-0732">Signal</keyword>